<dbReference type="RefSeq" id="WP_106512733.1">
    <property type="nucleotide sequence ID" value="NZ_PXYI01000003.1"/>
</dbReference>
<gene>
    <name evidence="2" type="ORF">C7I55_09650</name>
</gene>
<feature type="region of interest" description="Disordered" evidence="1">
    <location>
        <begin position="231"/>
        <end position="266"/>
    </location>
</feature>
<dbReference type="Proteomes" id="UP000241167">
    <property type="component" value="Unassembled WGS sequence"/>
</dbReference>
<proteinExistence type="predicted"/>
<evidence type="ECO:0000256" key="1">
    <source>
        <dbReference type="SAM" id="MobiDB-lite"/>
    </source>
</evidence>
<sequence length="266" mass="28597">MVDRRGLTIGLAVLALSGCGESERGAASGNPARRADARKVAAPPAPEILRLDAEPDPVLIAALLYRLLPPPPHQGVAGAMAGRERSPACVRKRLMPWAGSADSLTAKELWRFSNPDAARITRMILHSLPKPQEENGPAGWTLPSVLPSGAVRIGGRCGADDPIITLDRPVHNADHAFVSGVQFDCSDRPFAQIWTRSGREWTPIAWWSGPYPVNVVCLPDRRSRKGFVRVWSPLRDPRSAEGSSNPGSFGLAPPAPPPPPPSPPRR</sequence>
<reference evidence="2 3" key="1">
    <citation type="submission" date="2018-03" db="EMBL/GenBank/DDBJ databases">
        <title>The draft genome of Sphingosinicella sp. GL-C-18.</title>
        <authorList>
            <person name="Liu L."/>
            <person name="Li L."/>
            <person name="Liang L."/>
            <person name="Zhang X."/>
            <person name="Wang T."/>
        </authorList>
    </citation>
    <scope>NUCLEOTIDE SEQUENCE [LARGE SCALE GENOMIC DNA]</scope>
    <source>
        <strain evidence="2 3">GL-C-18</strain>
    </source>
</reference>
<organism evidence="2 3">
    <name type="scientific">Allosphingosinicella deserti</name>
    <dbReference type="NCBI Taxonomy" id="2116704"/>
    <lineage>
        <taxon>Bacteria</taxon>
        <taxon>Pseudomonadati</taxon>
        <taxon>Pseudomonadota</taxon>
        <taxon>Alphaproteobacteria</taxon>
        <taxon>Sphingomonadales</taxon>
        <taxon>Sphingomonadaceae</taxon>
        <taxon>Allosphingosinicella</taxon>
    </lineage>
</organism>
<dbReference type="PROSITE" id="PS51257">
    <property type="entry name" value="PROKAR_LIPOPROTEIN"/>
    <property type="match status" value="1"/>
</dbReference>
<evidence type="ECO:0000313" key="2">
    <source>
        <dbReference type="EMBL" id="PSJ40581.1"/>
    </source>
</evidence>
<keyword evidence="3" id="KW-1185">Reference proteome</keyword>
<dbReference type="AlphaFoldDB" id="A0A2P7QRI9"/>
<evidence type="ECO:0000313" key="3">
    <source>
        <dbReference type="Proteomes" id="UP000241167"/>
    </source>
</evidence>
<dbReference type="EMBL" id="PXYI01000003">
    <property type="protein sequence ID" value="PSJ40581.1"/>
    <property type="molecule type" value="Genomic_DNA"/>
</dbReference>
<accession>A0A2P7QRI9</accession>
<comment type="caution">
    <text evidence="2">The sequence shown here is derived from an EMBL/GenBank/DDBJ whole genome shotgun (WGS) entry which is preliminary data.</text>
</comment>
<name>A0A2P7QRI9_9SPHN</name>
<feature type="compositionally biased region" description="Pro residues" evidence="1">
    <location>
        <begin position="253"/>
        <end position="266"/>
    </location>
</feature>
<protein>
    <submittedName>
        <fullName evidence="2">Uncharacterized protein</fullName>
    </submittedName>
</protein>